<sequence length="282" mass="32039">MKASEWEECFRRRFLPSWTRWKQNSWRETFTKVLHRVWHRSHTSCTTDESWTKYVVLNRSGSANELEAASRSFNSLVIFNEMKLQNNLAHLETRIRLVVSFQDVRIIALGVLNRPRTSLTVNRNARILLHPPGVEGCENRRISDDDASVNNSPETSSDQMHGNYGAPRFQPAYDRLTHPLPSHSHRNYPFYTSGGGDKRWIGSGSFEEEGLDWVGGLMLTAQLVGPHTRDSSAGPLALQDVDLVVGPGRSQFASFTWQDLLVIAPWMEEMITKFINGQGLGI</sequence>
<gene>
    <name evidence="1" type="ORF">BJ138DRAFT_596179</name>
</gene>
<reference evidence="1" key="1">
    <citation type="journal article" date="2021" name="New Phytol.">
        <title>Evolutionary innovations through gain and loss of genes in the ectomycorrhizal Boletales.</title>
        <authorList>
            <person name="Wu G."/>
            <person name="Miyauchi S."/>
            <person name="Morin E."/>
            <person name="Kuo A."/>
            <person name="Drula E."/>
            <person name="Varga T."/>
            <person name="Kohler A."/>
            <person name="Feng B."/>
            <person name="Cao Y."/>
            <person name="Lipzen A."/>
            <person name="Daum C."/>
            <person name="Hundley H."/>
            <person name="Pangilinan J."/>
            <person name="Johnson J."/>
            <person name="Barry K."/>
            <person name="LaButti K."/>
            <person name="Ng V."/>
            <person name="Ahrendt S."/>
            <person name="Min B."/>
            <person name="Choi I.G."/>
            <person name="Park H."/>
            <person name="Plett J.M."/>
            <person name="Magnuson J."/>
            <person name="Spatafora J.W."/>
            <person name="Nagy L.G."/>
            <person name="Henrissat B."/>
            <person name="Grigoriev I.V."/>
            <person name="Yang Z.L."/>
            <person name="Xu J."/>
            <person name="Martin F.M."/>
        </authorList>
    </citation>
    <scope>NUCLEOTIDE SEQUENCE</scope>
    <source>
        <strain evidence="1">ATCC 28755</strain>
    </source>
</reference>
<dbReference type="Proteomes" id="UP000790377">
    <property type="component" value="Unassembled WGS sequence"/>
</dbReference>
<evidence type="ECO:0000313" key="1">
    <source>
        <dbReference type="EMBL" id="KAH7916270.1"/>
    </source>
</evidence>
<evidence type="ECO:0000313" key="2">
    <source>
        <dbReference type="Proteomes" id="UP000790377"/>
    </source>
</evidence>
<comment type="caution">
    <text evidence="1">The sequence shown here is derived from an EMBL/GenBank/DDBJ whole genome shotgun (WGS) entry which is preliminary data.</text>
</comment>
<keyword evidence="2" id="KW-1185">Reference proteome</keyword>
<protein>
    <submittedName>
        <fullName evidence="1">Uncharacterized protein</fullName>
    </submittedName>
</protein>
<accession>A0ACB8ASD6</accession>
<name>A0ACB8ASD6_9AGAM</name>
<proteinExistence type="predicted"/>
<dbReference type="EMBL" id="MU267592">
    <property type="protein sequence ID" value="KAH7916270.1"/>
    <property type="molecule type" value="Genomic_DNA"/>
</dbReference>
<organism evidence="1 2">
    <name type="scientific">Hygrophoropsis aurantiaca</name>
    <dbReference type="NCBI Taxonomy" id="72124"/>
    <lineage>
        <taxon>Eukaryota</taxon>
        <taxon>Fungi</taxon>
        <taxon>Dikarya</taxon>
        <taxon>Basidiomycota</taxon>
        <taxon>Agaricomycotina</taxon>
        <taxon>Agaricomycetes</taxon>
        <taxon>Agaricomycetidae</taxon>
        <taxon>Boletales</taxon>
        <taxon>Coniophorineae</taxon>
        <taxon>Hygrophoropsidaceae</taxon>
        <taxon>Hygrophoropsis</taxon>
    </lineage>
</organism>